<dbReference type="EMBL" id="QKKF02010699">
    <property type="protein sequence ID" value="RZF44414.1"/>
    <property type="molecule type" value="Genomic_DNA"/>
</dbReference>
<dbReference type="Proteomes" id="UP000291343">
    <property type="component" value="Unassembled WGS sequence"/>
</dbReference>
<dbReference type="GO" id="GO:0005884">
    <property type="term" value="C:actin filament"/>
    <property type="evidence" value="ECO:0007669"/>
    <property type="project" value="TreeGrafter"/>
</dbReference>
<evidence type="ECO:0000256" key="1">
    <source>
        <dbReference type="ARBA" id="ARBA00023203"/>
    </source>
</evidence>
<organism evidence="2 3">
    <name type="scientific">Laodelphax striatellus</name>
    <name type="common">Small brown planthopper</name>
    <name type="synonym">Delphax striatella</name>
    <dbReference type="NCBI Taxonomy" id="195883"/>
    <lineage>
        <taxon>Eukaryota</taxon>
        <taxon>Metazoa</taxon>
        <taxon>Ecdysozoa</taxon>
        <taxon>Arthropoda</taxon>
        <taxon>Hexapoda</taxon>
        <taxon>Insecta</taxon>
        <taxon>Pterygota</taxon>
        <taxon>Neoptera</taxon>
        <taxon>Paraneoptera</taxon>
        <taxon>Hemiptera</taxon>
        <taxon>Auchenorrhyncha</taxon>
        <taxon>Fulgoroidea</taxon>
        <taxon>Delphacidae</taxon>
        <taxon>Criomorphinae</taxon>
        <taxon>Laodelphax</taxon>
    </lineage>
</organism>
<dbReference type="SUPFAM" id="SSF55753">
    <property type="entry name" value="Actin depolymerizing proteins"/>
    <property type="match status" value="1"/>
</dbReference>
<dbReference type="SMR" id="A0A482XFD5"/>
<dbReference type="GO" id="GO:0051015">
    <property type="term" value="F:actin filament binding"/>
    <property type="evidence" value="ECO:0007669"/>
    <property type="project" value="TreeGrafter"/>
</dbReference>
<keyword evidence="3" id="KW-1185">Reference proteome</keyword>
<dbReference type="InterPro" id="IPR028458">
    <property type="entry name" value="Twinfilin"/>
</dbReference>
<dbReference type="AlphaFoldDB" id="A0A482XFD5"/>
<dbReference type="GO" id="GO:0005737">
    <property type="term" value="C:cytoplasm"/>
    <property type="evidence" value="ECO:0007669"/>
    <property type="project" value="TreeGrafter"/>
</dbReference>
<protein>
    <submittedName>
        <fullName evidence="2">Uncharacterized protein</fullName>
    </submittedName>
</protein>
<keyword evidence="1" id="KW-0009">Actin-binding</keyword>
<gene>
    <name evidence="2" type="ORF">LSTR_LSTR017629</name>
</gene>
<accession>A0A482XFD5</accession>
<dbReference type="STRING" id="195883.A0A482XFD5"/>
<dbReference type="OrthoDB" id="10006997at2759"/>
<comment type="caution">
    <text evidence="2">The sequence shown here is derived from an EMBL/GenBank/DDBJ whole genome shotgun (WGS) entry which is preliminary data.</text>
</comment>
<dbReference type="GO" id="GO:0030042">
    <property type="term" value="P:actin filament depolymerization"/>
    <property type="evidence" value="ECO:0007669"/>
    <property type="project" value="TreeGrafter"/>
</dbReference>
<evidence type="ECO:0000313" key="2">
    <source>
        <dbReference type="EMBL" id="RZF44414.1"/>
    </source>
</evidence>
<dbReference type="GO" id="GO:0051016">
    <property type="term" value="P:barbed-end actin filament capping"/>
    <property type="evidence" value="ECO:0007669"/>
    <property type="project" value="TreeGrafter"/>
</dbReference>
<dbReference type="InParanoid" id="A0A482XFD5"/>
<reference evidence="2 3" key="1">
    <citation type="journal article" date="2017" name="Gigascience">
        <title>Genome sequence of the small brown planthopper, Laodelphax striatellus.</title>
        <authorList>
            <person name="Zhu J."/>
            <person name="Jiang F."/>
            <person name="Wang X."/>
            <person name="Yang P."/>
            <person name="Bao Y."/>
            <person name="Zhao W."/>
            <person name="Wang W."/>
            <person name="Lu H."/>
            <person name="Wang Q."/>
            <person name="Cui N."/>
            <person name="Li J."/>
            <person name="Chen X."/>
            <person name="Luo L."/>
            <person name="Yu J."/>
            <person name="Kang L."/>
            <person name="Cui F."/>
        </authorList>
    </citation>
    <scope>NUCLEOTIDE SEQUENCE [LARGE SCALE GENOMIC DNA]</scope>
    <source>
        <strain evidence="2">Lst14</strain>
    </source>
</reference>
<dbReference type="PANTHER" id="PTHR13759">
    <property type="entry name" value="TWINFILIN"/>
    <property type="match status" value="1"/>
</dbReference>
<dbReference type="GO" id="GO:0003785">
    <property type="term" value="F:actin monomer binding"/>
    <property type="evidence" value="ECO:0007669"/>
    <property type="project" value="TreeGrafter"/>
</dbReference>
<proteinExistence type="predicted"/>
<sequence length="71" mass="7826">MREEEMASLTHTMADVGIDSRTQTLSGVAFPVEPKAVAAIHNLKLKRVNYVRLKIDLGNEQILLDHVGQVG</sequence>
<dbReference type="PANTHER" id="PTHR13759:SF1">
    <property type="entry name" value="TWINFILIN"/>
    <property type="match status" value="1"/>
</dbReference>
<evidence type="ECO:0000313" key="3">
    <source>
        <dbReference type="Proteomes" id="UP000291343"/>
    </source>
</evidence>
<name>A0A482XFD5_LAOST</name>